<comment type="caution">
    <text evidence="1">The sequence shown here is derived from an EMBL/GenBank/DDBJ whole genome shotgun (WGS) entry which is preliminary data.</text>
</comment>
<protein>
    <submittedName>
        <fullName evidence="1">Uncharacterized protein</fullName>
    </submittedName>
</protein>
<dbReference type="EMBL" id="JBBAXC010000025">
    <property type="protein sequence ID" value="MEI5909404.1"/>
    <property type="molecule type" value="Genomic_DNA"/>
</dbReference>
<name>A0ABU8HJR8_9BACI</name>
<dbReference type="Proteomes" id="UP001312865">
    <property type="component" value="Unassembled WGS sequence"/>
</dbReference>
<accession>A0ABU8HJR8</accession>
<proteinExistence type="predicted"/>
<reference evidence="1 2" key="1">
    <citation type="journal article" date="2018" name="J. Microbiol.">
        <title>Bacillus spongiae sp. nov., isolated from sponge of Jeju Island.</title>
        <authorList>
            <person name="Lee G.E."/>
            <person name="Im W.T."/>
            <person name="Park J.S."/>
        </authorList>
    </citation>
    <scope>NUCLEOTIDE SEQUENCE [LARGE SCALE GENOMIC DNA]</scope>
    <source>
        <strain evidence="1 2">135PIL107-10</strain>
    </source>
</reference>
<organism evidence="1 2">
    <name type="scientific">Bacillus spongiae</name>
    <dbReference type="NCBI Taxonomy" id="2683610"/>
    <lineage>
        <taxon>Bacteria</taxon>
        <taxon>Bacillati</taxon>
        <taxon>Bacillota</taxon>
        <taxon>Bacilli</taxon>
        <taxon>Bacillales</taxon>
        <taxon>Bacillaceae</taxon>
        <taxon>Bacillus</taxon>
    </lineage>
</organism>
<sequence length="94" mass="10824">MHQVPMFDLDALMDIRKKADSISYYCLSKRNGHDVHQLKAALDHMSRALSMFAELEIQRMKDENISYDPQSYIKGRLNIAVKSVTIDENDSYSA</sequence>
<evidence type="ECO:0000313" key="2">
    <source>
        <dbReference type="Proteomes" id="UP001312865"/>
    </source>
</evidence>
<keyword evidence="2" id="KW-1185">Reference proteome</keyword>
<evidence type="ECO:0000313" key="1">
    <source>
        <dbReference type="EMBL" id="MEI5909404.1"/>
    </source>
</evidence>
<gene>
    <name evidence="1" type="ORF">WAK64_20460</name>
</gene>
<dbReference type="RefSeq" id="WP_336588848.1">
    <property type="nucleotide sequence ID" value="NZ_JBBAXC010000025.1"/>
</dbReference>